<organism evidence="3 4">
    <name type="scientific">Heligmosomoides polygyrus</name>
    <name type="common">Parasitic roundworm</name>
    <dbReference type="NCBI Taxonomy" id="6339"/>
    <lineage>
        <taxon>Eukaryota</taxon>
        <taxon>Metazoa</taxon>
        <taxon>Ecdysozoa</taxon>
        <taxon>Nematoda</taxon>
        <taxon>Chromadorea</taxon>
        <taxon>Rhabditida</taxon>
        <taxon>Rhabditina</taxon>
        <taxon>Rhabditomorpha</taxon>
        <taxon>Strongyloidea</taxon>
        <taxon>Heligmosomidae</taxon>
        <taxon>Heligmosomoides</taxon>
    </lineage>
</organism>
<evidence type="ECO:0000256" key="1">
    <source>
        <dbReference type="SAM" id="MobiDB-lite"/>
    </source>
</evidence>
<evidence type="ECO:0000313" key="4">
    <source>
        <dbReference type="WBParaSite" id="HPBE_0001016001-mRNA-1"/>
    </source>
</evidence>
<reference evidence="4" key="2">
    <citation type="submission" date="2019-09" db="UniProtKB">
        <authorList>
            <consortium name="WormBaseParasite"/>
        </authorList>
    </citation>
    <scope>IDENTIFICATION</scope>
</reference>
<accession>A0A3P7Y8F7</accession>
<sequence>MSDKLPVPEPMADQGPAPEEDEEEQVENVESVEKEHFDLPPDLQPILPLEPPTAMERKLEEIYEKLYRIEFHLATAVRVSTSYIPNFT</sequence>
<reference evidence="2 3" key="1">
    <citation type="submission" date="2018-11" db="EMBL/GenBank/DDBJ databases">
        <authorList>
            <consortium name="Pathogen Informatics"/>
        </authorList>
    </citation>
    <scope>NUCLEOTIDE SEQUENCE [LARGE SCALE GENOMIC DNA]</scope>
</reference>
<proteinExistence type="predicted"/>
<dbReference type="AlphaFoldDB" id="A0A183FQV9"/>
<protein>
    <submittedName>
        <fullName evidence="4">Intraflagellar transport protein 46 homolog</fullName>
    </submittedName>
</protein>
<dbReference type="Proteomes" id="UP000050761">
    <property type="component" value="Unassembled WGS sequence"/>
</dbReference>
<keyword evidence="3" id="KW-1185">Reference proteome</keyword>
<dbReference type="WBParaSite" id="HPBE_0001016001-mRNA-1">
    <property type="protein sequence ID" value="HPBE_0001016001-mRNA-1"/>
    <property type="gene ID" value="HPBE_0001016001"/>
</dbReference>
<gene>
    <name evidence="2" type="ORF">HPBE_LOCUS10161</name>
</gene>
<dbReference type="EMBL" id="UZAH01026670">
    <property type="protein sequence ID" value="VDO83936.1"/>
    <property type="molecule type" value="Genomic_DNA"/>
</dbReference>
<accession>A0A183FQV9</accession>
<evidence type="ECO:0000313" key="2">
    <source>
        <dbReference type="EMBL" id="VDO83936.1"/>
    </source>
</evidence>
<evidence type="ECO:0000313" key="3">
    <source>
        <dbReference type="Proteomes" id="UP000050761"/>
    </source>
</evidence>
<name>A0A183FQV9_HELPZ</name>
<feature type="compositionally biased region" description="Acidic residues" evidence="1">
    <location>
        <begin position="18"/>
        <end position="27"/>
    </location>
</feature>
<feature type="region of interest" description="Disordered" evidence="1">
    <location>
        <begin position="1"/>
        <end position="49"/>
    </location>
</feature>